<dbReference type="CDD" id="cd10912">
    <property type="entry name" value="PIN_YacP-like"/>
    <property type="match status" value="1"/>
</dbReference>
<dbReference type="EMBL" id="JBHSMI010000004">
    <property type="protein sequence ID" value="MFC5401622.1"/>
    <property type="molecule type" value="Genomic_DNA"/>
</dbReference>
<dbReference type="PANTHER" id="PTHR34547:SF1">
    <property type="entry name" value="YACP-LIKE NYN DOMAIN PROTEIN"/>
    <property type="match status" value="1"/>
</dbReference>
<dbReference type="Proteomes" id="UP001596113">
    <property type="component" value="Unassembled WGS sequence"/>
</dbReference>
<name>A0ABW0HP44_9BACL</name>
<proteinExistence type="predicted"/>
<accession>A0ABW0HP44</accession>
<organism evidence="1 2">
    <name type="scientific">Cohnella soli</name>
    <dbReference type="NCBI Taxonomy" id="425005"/>
    <lineage>
        <taxon>Bacteria</taxon>
        <taxon>Bacillati</taxon>
        <taxon>Bacillota</taxon>
        <taxon>Bacilli</taxon>
        <taxon>Bacillales</taxon>
        <taxon>Paenibacillaceae</taxon>
        <taxon>Cohnella</taxon>
    </lineage>
</organism>
<dbReference type="Pfam" id="PF05991">
    <property type="entry name" value="NYN_YacP"/>
    <property type="match status" value="1"/>
</dbReference>
<dbReference type="RefSeq" id="WP_378129359.1">
    <property type="nucleotide sequence ID" value="NZ_JBHSMI010000004.1"/>
</dbReference>
<protein>
    <submittedName>
        <fullName evidence="1">NYN domain-containing protein</fullName>
    </submittedName>
</protein>
<sequence>MTEQRKFQKEDVLLVDGYNMIGAWPELAAMKNDKLEDARDMLVDMLSNYQGYAGIVIIVVFDAFRVPGSGKQYRLRKKFRVVYTRERETADECIERLVGEWTNVRRNVYVATSDLVEQHVAFGKGALRMPARELRVAVRQSTSDIREAIDRTMQLKKNPLGGSLPEDVLRRLERMRRGQGET</sequence>
<keyword evidence="2" id="KW-1185">Reference proteome</keyword>
<dbReference type="PANTHER" id="PTHR34547">
    <property type="entry name" value="YACP-LIKE NYN DOMAIN PROTEIN"/>
    <property type="match status" value="1"/>
</dbReference>
<evidence type="ECO:0000313" key="1">
    <source>
        <dbReference type="EMBL" id="MFC5401622.1"/>
    </source>
</evidence>
<evidence type="ECO:0000313" key="2">
    <source>
        <dbReference type="Proteomes" id="UP001596113"/>
    </source>
</evidence>
<comment type="caution">
    <text evidence="1">The sequence shown here is derived from an EMBL/GenBank/DDBJ whole genome shotgun (WGS) entry which is preliminary data.</text>
</comment>
<reference evidence="2" key="1">
    <citation type="journal article" date="2019" name="Int. J. Syst. Evol. Microbiol.">
        <title>The Global Catalogue of Microorganisms (GCM) 10K type strain sequencing project: providing services to taxonomists for standard genome sequencing and annotation.</title>
        <authorList>
            <consortium name="The Broad Institute Genomics Platform"/>
            <consortium name="The Broad Institute Genome Sequencing Center for Infectious Disease"/>
            <person name="Wu L."/>
            <person name="Ma J."/>
        </authorList>
    </citation>
    <scope>NUCLEOTIDE SEQUENCE [LARGE SCALE GENOMIC DNA]</scope>
    <source>
        <strain evidence="2">CGMCC 1.18575</strain>
    </source>
</reference>
<gene>
    <name evidence="1" type="ORF">ACFPOF_02650</name>
</gene>
<dbReference type="InterPro" id="IPR010298">
    <property type="entry name" value="YacP-like"/>
</dbReference>